<evidence type="ECO:0000256" key="1">
    <source>
        <dbReference type="SAM" id="MobiDB-lite"/>
    </source>
</evidence>
<protein>
    <submittedName>
        <fullName evidence="2">Uncharacterized protein</fullName>
    </submittedName>
</protein>
<feature type="region of interest" description="Disordered" evidence="1">
    <location>
        <begin position="226"/>
        <end position="292"/>
    </location>
</feature>
<comment type="caution">
    <text evidence="2">The sequence shown here is derived from an EMBL/GenBank/DDBJ whole genome shotgun (WGS) entry which is preliminary data.</text>
</comment>
<reference evidence="2 3" key="1">
    <citation type="submission" date="2019-05" db="EMBL/GenBank/DDBJ databases">
        <title>Another draft genome of Portunus trituberculatus and its Hox gene families provides insights of decapod evolution.</title>
        <authorList>
            <person name="Jeong J.-H."/>
            <person name="Song I."/>
            <person name="Kim S."/>
            <person name="Choi T."/>
            <person name="Kim D."/>
            <person name="Ryu S."/>
            <person name="Kim W."/>
        </authorList>
    </citation>
    <scope>NUCLEOTIDE SEQUENCE [LARGE SCALE GENOMIC DNA]</scope>
    <source>
        <tissue evidence="2">Muscle</tissue>
    </source>
</reference>
<feature type="region of interest" description="Disordered" evidence="1">
    <location>
        <begin position="101"/>
        <end position="123"/>
    </location>
</feature>
<dbReference type="Proteomes" id="UP000324222">
    <property type="component" value="Unassembled WGS sequence"/>
</dbReference>
<sequence length="292" mass="32008">MGTEFLYMAGRREERECSPELEHAAHHQEDHKLPRATYPTPAAPNPDTHQPLGATCPPHQTAAHIWVACMAAPPPQDQDVSEGGAAGMGITVLARYQRRAEEGKRRLEEGGRGGSGGYTDTPAHYHRLERSHAGLDSHVKGSRRRAGIIKRNIYLPDEVINGPTRPGFQTRGRSCASILVLLLVATPALEHSHQELILTPFAVPVTTHRATPSTVVLNQDQHGLIRSSSLPQRPRPQQHPGGVSLDQDNDIYQRGFTGRPGRLFPLGGRGSRPTQTTSPPLPSCWCRRVRPP</sequence>
<gene>
    <name evidence="2" type="ORF">E2C01_025235</name>
</gene>
<proteinExistence type="predicted"/>
<feature type="compositionally biased region" description="Basic and acidic residues" evidence="1">
    <location>
        <begin position="10"/>
        <end position="33"/>
    </location>
</feature>
<dbReference type="EMBL" id="VSRR010002531">
    <property type="protein sequence ID" value="MPC31934.1"/>
    <property type="molecule type" value="Genomic_DNA"/>
</dbReference>
<feature type="compositionally biased region" description="Basic and acidic residues" evidence="1">
    <location>
        <begin position="101"/>
        <end position="111"/>
    </location>
</feature>
<name>A0A5B7EHB5_PORTR</name>
<accession>A0A5B7EHB5</accession>
<dbReference type="AlphaFoldDB" id="A0A5B7EHB5"/>
<evidence type="ECO:0000313" key="3">
    <source>
        <dbReference type="Proteomes" id="UP000324222"/>
    </source>
</evidence>
<keyword evidence="3" id="KW-1185">Reference proteome</keyword>
<feature type="region of interest" description="Disordered" evidence="1">
    <location>
        <begin position="1"/>
        <end position="35"/>
    </location>
</feature>
<evidence type="ECO:0000313" key="2">
    <source>
        <dbReference type="EMBL" id="MPC31934.1"/>
    </source>
</evidence>
<organism evidence="2 3">
    <name type="scientific">Portunus trituberculatus</name>
    <name type="common">Swimming crab</name>
    <name type="synonym">Neptunus trituberculatus</name>
    <dbReference type="NCBI Taxonomy" id="210409"/>
    <lineage>
        <taxon>Eukaryota</taxon>
        <taxon>Metazoa</taxon>
        <taxon>Ecdysozoa</taxon>
        <taxon>Arthropoda</taxon>
        <taxon>Crustacea</taxon>
        <taxon>Multicrustacea</taxon>
        <taxon>Malacostraca</taxon>
        <taxon>Eumalacostraca</taxon>
        <taxon>Eucarida</taxon>
        <taxon>Decapoda</taxon>
        <taxon>Pleocyemata</taxon>
        <taxon>Brachyura</taxon>
        <taxon>Eubrachyura</taxon>
        <taxon>Portunoidea</taxon>
        <taxon>Portunidae</taxon>
        <taxon>Portuninae</taxon>
        <taxon>Portunus</taxon>
    </lineage>
</organism>